<sequence length="468" mass="51761">MSGAKRITVDEGAWRRANAAAARLREVRRDLPEMLEAVRQERQAETDRAFRGVEGRQRRVEQALSGLGDKAREAERRTAKRLRQQTEKLRGELSETAGKLRAEQRDALAAQDERVRESIAQERAERRQEIQALGEDLTALRGDRARAAETARRVLADARVLLDAIRAELPHERFVPGRLDQVERRLATAEANLGDELGAESLSLVQGAYLDLAELRAELVLLDQEWQAARLAALDTLTVVAERIRFSAELPVPDENGEPIRGLTFDVDHWSGGALERLRTDVDAVAARVRPDDSPLTTEEFREIVRAEAPELERRFDDVVTAAATALLASQARVNVAEQVVEAVEHATGFAWEENAYAGDDQREAFYSKLRHLNDNEIVIEVAHEPAGGDDGAAGAISVRILSYDRDTASEEELAARAREITEGLRERGLPVGEPVADASGSPDPALSDFDGLRSRSRHDGPSRPDAR</sequence>
<evidence type="ECO:0000313" key="4">
    <source>
        <dbReference type="Proteomes" id="UP001596380"/>
    </source>
</evidence>
<evidence type="ECO:0000313" key="3">
    <source>
        <dbReference type="EMBL" id="MFC6880238.1"/>
    </source>
</evidence>
<evidence type="ECO:0000256" key="1">
    <source>
        <dbReference type="SAM" id="Coils"/>
    </source>
</evidence>
<keyword evidence="4" id="KW-1185">Reference proteome</keyword>
<feature type="compositionally biased region" description="Basic and acidic residues" evidence="2">
    <location>
        <begin position="451"/>
        <end position="468"/>
    </location>
</feature>
<organism evidence="3 4">
    <name type="scientific">Actinomadura yumaensis</name>
    <dbReference type="NCBI Taxonomy" id="111807"/>
    <lineage>
        <taxon>Bacteria</taxon>
        <taxon>Bacillati</taxon>
        <taxon>Actinomycetota</taxon>
        <taxon>Actinomycetes</taxon>
        <taxon>Streptosporangiales</taxon>
        <taxon>Thermomonosporaceae</taxon>
        <taxon>Actinomadura</taxon>
    </lineage>
</organism>
<feature type="region of interest" description="Disordered" evidence="2">
    <location>
        <begin position="422"/>
        <end position="468"/>
    </location>
</feature>
<dbReference type="RefSeq" id="WP_160820721.1">
    <property type="nucleotide sequence ID" value="NZ_JBHSXS010000004.1"/>
</dbReference>
<dbReference type="EMBL" id="JBHSXS010000004">
    <property type="protein sequence ID" value="MFC6880238.1"/>
    <property type="molecule type" value="Genomic_DNA"/>
</dbReference>
<name>A0ABW2CHS2_9ACTN</name>
<proteinExistence type="predicted"/>
<protein>
    <submittedName>
        <fullName evidence="3">Uncharacterized protein</fullName>
    </submittedName>
</protein>
<evidence type="ECO:0000256" key="2">
    <source>
        <dbReference type="SAM" id="MobiDB-lite"/>
    </source>
</evidence>
<feature type="coiled-coil region" evidence="1">
    <location>
        <begin position="57"/>
        <end position="99"/>
    </location>
</feature>
<reference evidence="4" key="1">
    <citation type="journal article" date="2019" name="Int. J. Syst. Evol. Microbiol.">
        <title>The Global Catalogue of Microorganisms (GCM) 10K type strain sequencing project: providing services to taxonomists for standard genome sequencing and annotation.</title>
        <authorList>
            <consortium name="The Broad Institute Genomics Platform"/>
            <consortium name="The Broad Institute Genome Sequencing Center for Infectious Disease"/>
            <person name="Wu L."/>
            <person name="Ma J."/>
        </authorList>
    </citation>
    <scope>NUCLEOTIDE SEQUENCE [LARGE SCALE GENOMIC DNA]</scope>
    <source>
        <strain evidence="4">JCM 3369</strain>
    </source>
</reference>
<dbReference type="Proteomes" id="UP001596380">
    <property type="component" value="Unassembled WGS sequence"/>
</dbReference>
<accession>A0ABW2CHS2</accession>
<comment type="caution">
    <text evidence="3">The sequence shown here is derived from an EMBL/GenBank/DDBJ whole genome shotgun (WGS) entry which is preliminary data.</text>
</comment>
<keyword evidence="1" id="KW-0175">Coiled coil</keyword>
<gene>
    <name evidence="3" type="ORF">ACFQKB_10730</name>
</gene>